<keyword evidence="3" id="KW-1185">Reference proteome</keyword>
<feature type="region of interest" description="Disordered" evidence="1">
    <location>
        <begin position="33"/>
        <end position="59"/>
    </location>
</feature>
<dbReference type="PROSITE" id="PS51257">
    <property type="entry name" value="PROKAR_LIPOPROTEIN"/>
    <property type="match status" value="1"/>
</dbReference>
<accession>A0A160NX92</accession>
<reference evidence="2 3" key="1">
    <citation type="journal article" date="2016" name="Genome Announc.">
        <title>Complete Genome Sequence of Thiostrepton-Producing Streptomyces laurentii ATCC 31255.</title>
        <authorList>
            <person name="Doi K."/>
            <person name="Fujino Y."/>
            <person name="Nagayoshi Y."/>
            <person name="Ohshima T."/>
            <person name="Ogata S."/>
        </authorList>
    </citation>
    <scope>NUCLEOTIDE SEQUENCE [LARGE SCALE GENOMIC DNA]</scope>
    <source>
        <strain evidence="2 3">ATCC 31255</strain>
    </source>
</reference>
<evidence type="ECO:0000256" key="1">
    <source>
        <dbReference type="SAM" id="MobiDB-lite"/>
    </source>
</evidence>
<sequence>MLAQMARTPFDRVGKYANSVIPLAITLACGHSDSGSQSAPAVCDLPHKNEDPRDRCTGPGAWPTLSRSVNMSNPIVHLIGLLVGRLWPRRGAVSLAPTAPVGPPGAGLRPTDLLPRVIRSVEVAW</sequence>
<dbReference type="EMBL" id="AP017424">
    <property type="protein sequence ID" value="BAU83399.1"/>
    <property type="molecule type" value="Genomic_DNA"/>
</dbReference>
<protein>
    <submittedName>
        <fullName evidence="2">DNA-3-methyladenine glycosylase</fullName>
    </submittedName>
</protein>
<dbReference type="KEGG" id="slau:SLA_2472"/>
<proteinExistence type="predicted"/>
<gene>
    <name evidence="2" type="ORF">SLA_2472</name>
</gene>
<dbReference type="Proteomes" id="UP000217676">
    <property type="component" value="Chromosome"/>
</dbReference>
<organism evidence="2 3">
    <name type="scientific">Streptomyces laurentii</name>
    <dbReference type="NCBI Taxonomy" id="39478"/>
    <lineage>
        <taxon>Bacteria</taxon>
        <taxon>Bacillati</taxon>
        <taxon>Actinomycetota</taxon>
        <taxon>Actinomycetes</taxon>
        <taxon>Kitasatosporales</taxon>
        <taxon>Streptomycetaceae</taxon>
        <taxon>Streptomyces</taxon>
    </lineage>
</organism>
<evidence type="ECO:0000313" key="2">
    <source>
        <dbReference type="EMBL" id="BAU83399.1"/>
    </source>
</evidence>
<name>A0A160NX92_STRLU</name>
<feature type="compositionally biased region" description="Basic and acidic residues" evidence="1">
    <location>
        <begin position="45"/>
        <end position="56"/>
    </location>
</feature>
<dbReference type="AlphaFoldDB" id="A0A160NX92"/>
<evidence type="ECO:0000313" key="3">
    <source>
        <dbReference type="Proteomes" id="UP000217676"/>
    </source>
</evidence>